<feature type="transmembrane region" description="Helical" evidence="6">
    <location>
        <begin position="60"/>
        <end position="80"/>
    </location>
</feature>
<dbReference type="Gene3D" id="1.20.1250.20">
    <property type="entry name" value="MFS general substrate transporter like domains"/>
    <property type="match status" value="2"/>
</dbReference>
<keyword evidence="4 6" id="KW-1133">Transmembrane helix</keyword>
<dbReference type="Pfam" id="PF07690">
    <property type="entry name" value="MFS_1"/>
    <property type="match status" value="1"/>
</dbReference>
<dbReference type="PANTHER" id="PTHR43791">
    <property type="entry name" value="PERMEASE-RELATED"/>
    <property type="match status" value="1"/>
</dbReference>
<organism evidence="8 9">
    <name type="scientific">Pseudonocardia xishanensis</name>
    <dbReference type="NCBI Taxonomy" id="630995"/>
    <lineage>
        <taxon>Bacteria</taxon>
        <taxon>Bacillati</taxon>
        <taxon>Actinomycetota</taxon>
        <taxon>Actinomycetes</taxon>
        <taxon>Pseudonocardiales</taxon>
        <taxon>Pseudonocardiaceae</taxon>
        <taxon>Pseudonocardia</taxon>
    </lineage>
</organism>
<feature type="transmembrane region" description="Helical" evidence="6">
    <location>
        <begin position="118"/>
        <end position="139"/>
    </location>
</feature>
<reference evidence="9" key="1">
    <citation type="journal article" date="2019" name="Int. J. Syst. Evol. Microbiol.">
        <title>The Global Catalogue of Microorganisms (GCM) 10K type strain sequencing project: providing services to taxonomists for standard genome sequencing and annotation.</title>
        <authorList>
            <consortium name="The Broad Institute Genomics Platform"/>
            <consortium name="The Broad Institute Genome Sequencing Center for Infectious Disease"/>
            <person name="Wu L."/>
            <person name="Ma J."/>
        </authorList>
    </citation>
    <scope>NUCLEOTIDE SEQUENCE [LARGE SCALE GENOMIC DNA]</scope>
    <source>
        <strain evidence="9">JCM 17906</strain>
    </source>
</reference>
<dbReference type="CDD" id="cd17319">
    <property type="entry name" value="MFS_ExuT_GudP_like"/>
    <property type="match status" value="1"/>
</dbReference>
<evidence type="ECO:0000256" key="2">
    <source>
        <dbReference type="ARBA" id="ARBA00022448"/>
    </source>
</evidence>
<proteinExistence type="predicted"/>
<comment type="caution">
    <text evidence="8">The sequence shown here is derived from an EMBL/GenBank/DDBJ whole genome shotgun (WGS) entry which is preliminary data.</text>
</comment>
<dbReference type="Proteomes" id="UP001501598">
    <property type="component" value="Unassembled WGS sequence"/>
</dbReference>
<feature type="transmembrane region" description="Helical" evidence="6">
    <location>
        <begin position="318"/>
        <end position="338"/>
    </location>
</feature>
<dbReference type="SUPFAM" id="SSF103473">
    <property type="entry name" value="MFS general substrate transporter"/>
    <property type="match status" value="1"/>
</dbReference>
<dbReference type="EMBL" id="BAABGT010000114">
    <property type="protein sequence ID" value="GAA4558628.1"/>
    <property type="molecule type" value="Genomic_DNA"/>
</dbReference>
<dbReference type="InterPro" id="IPR036259">
    <property type="entry name" value="MFS_trans_sf"/>
</dbReference>
<evidence type="ECO:0000259" key="7">
    <source>
        <dbReference type="PROSITE" id="PS50850"/>
    </source>
</evidence>
<keyword evidence="3 6" id="KW-0812">Transmembrane</keyword>
<feature type="transmembrane region" description="Helical" evidence="6">
    <location>
        <begin position="27"/>
        <end position="48"/>
    </location>
</feature>
<sequence>MSTTQPPGAADSAALERSTIRAVSRRVLPIMFLLYLVAYVDRISLGFAQLRMGTELALDPAMFGLAAGIFFAGYILLEVPSGVALDRFGARIWMTRIGVTWGLVTILTGFVQNDVQLIIARFLLGAAEAGLAPGVVLFAMRLFPAAHRAKANAVVFLGSPLAAAVAGPICGVILDHVDWFGLSSWRWIFILTGIPAVLLGILTYRRLTDRPAEATWLTDDQRTWLIDAIAKEPRAAKHSGNALFASLRNPSVVLLGLVQFLIVSGGFGLSYWSPQIVKGLSGEVTATAVGLLVMIPYLLAAAAMYGNGVHSDRTGERTFHASTGPLVSGLALISIPFITDNNVVAFLLLALGTASLNAYAAPFWTISQKLFAGPNAAVAIAMVTTIGNLGGLLAPYIFGLLTGATGSTSAGITYLGCGTLIAAAILVVGRNRWSRGPMAEQPAELAVRAKSPRDLP</sequence>
<feature type="transmembrane region" description="Helical" evidence="6">
    <location>
        <begin position="344"/>
        <end position="364"/>
    </location>
</feature>
<feature type="transmembrane region" description="Helical" evidence="6">
    <location>
        <begin position="376"/>
        <end position="398"/>
    </location>
</feature>
<name>A0ABP8S358_9PSEU</name>
<feature type="transmembrane region" description="Helical" evidence="6">
    <location>
        <begin position="410"/>
        <end position="428"/>
    </location>
</feature>
<dbReference type="PANTHER" id="PTHR43791:SF36">
    <property type="entry name" value="TRANSPORTER, PUTATIVE (AFU_ORTHOLOGUE AFUA_6G08340)-RELATED"/>
    <property type="match status" value="1"/>
</dbReference>
<feature type="transmembrane region" description="Helical" evidence="6">
    <location>
        <begin position="284"/>
        <end position="306"/>
    </location>
</feature>
<evidence type="ECO:0000256" key="1">
    <source>
        <dbReference type="ARBA" id="ARBA00004651"/>
    </source>
</evidence>
<dbReference type="RefSeq" id="WP_345426903.1">
    <property type="nucleotide sequence ID" value="NZ_BAABGT010000114.1"/>
</dbReference>
<dbReference type="InterPro" id="IPR020846">
    <property type="entry name" value="MFS_dom"/>
</dbReference>
<feature type="transmembrane region" description="Helical" evidence="6">
    <location>
        <begin position="92"/>
        <end position="112"/>
    </location>
</feature>
<keyword evidence="9" id="KW-1185">Reference proteome</keyword>
<comment type="subcellular location">
    <subcellularLocation>
        <location evidence="1">Cell membrane</location>
        <topology evidence="1">Multi-pass membrane protein</topology>
    </subcellularLocation>
</comment>
<accession>A0ABP8S358</accession>
<evidence type="ECO:0000313" key="9">
    <source>
        <dbReference type="Proteomes" id="UP001501598"/>
    </source>
</evidence>
<evidence type="ECO:0000256" key="3">
    <source>
        <dbReference type="ARBA" id="ARBA00022692"/>
    </source>
</evidence>
<gene>
    <name evidence="8" type="ORF">GCM10023175_65130</name>
</gene>
<feature type="transmembrane region" description="Helical" evidence="6">
    <location>
        <begin position="151"/>
        <end position="174"/>
    </location>
</feature>
<evidence type="ECO:0000256" key="6">
    <source>
        <dbReference type="SAM" id="Phobius"/>
    </source>
</evidence>
<dbReference type="InterPro" id="IPR011701">
    <property type="entry name" value="MFS"/>
</dbReference>
<feature type="transmembrane region" description="Helical" evidence="6">
    <location>
        <begin position="252"/>
        <end position="272"/>
    </location>
</feature>
<feature type="domain" description="Major facilitator superfamily (MFS) profile" evidence="7">
    <location>
        <begin position="27"/>
        <end position="435"/>
    </location>
</feature>
<evidence type="ECO:0000313" key="8">
    <source>
        <dbReference type="EMBL" id="GAA4558628.1"/>
    </source>
</evidence>
<evidence type="ECO:0000256" key="4">
    <source>
        <dbReference type="ARBA" id="ARBA00022989"/>
    </source>
</evidence>
<evidence type="ECO:0000256" key="5">
    <source>
        <dbReference type="ARBA" id="ARBA00023136"/>
    </source>
</evidence>
<keyword evidence="5 6" id="KW-0472">Membrane</keyword>
<protein>
    <submittedName>
        <fullName evidence="8">MFS transporter</fullName>
    </submittedName>
</protein>
<keyword evidence="2" id="KW-0813">Transport</keyword>
<dbReference type="PROSITE" id="PS50850">
    <property type="entry name" value="MFS"/>
    <property type="match status" value="1"/>
</dbReference>
<feature type="transmembrane region" description="Helical" evidence="6">
    <location>
        <begin position="186"/>
        <end position="204"/>
    </location>
</feature>